<evidence type="ECO:0000313" key="4">
    <source>
        <dbReference type="Proteomes" id="UP000487268"/>
    </source>
</evidence>
<dbReference type="InterPro" id="IPR050267">
    <property type="entry name" value="Anti-sigma-factor_SerPK"/>
</dbReference>
<dbReference type="EMBL" id="WEGH01000003">
    <property type="protein sequence ID" value="MQY06554.1"/>
    <property type="molecule type" value="Genomic_DNA"/>
</dbReference>
<dbReference type="Gene3D" id="3.30.565.10">
    <property type="entry name" value="Histidine kinase-like ATPase, C-terminal domain"/>
    <property type="match status" value="1"/>
</dbReference>
<dbReference type="GO" id="GO:0004674">
    <property type="term" value="F:protein serine/threonine kinase activity"/>
    <property type="evidence" value="ECO:0007669"/>
    <property type="project" value="UniProtKB-KW"/>
</dbReference>
<gene>
    <name evidence="3" type="ORF">ACRB68_46480</name>
</gene>
<evidence type="ECO:0000259" key="2">
    <source>
        <dbReference type="Pfam" id="PF13581"/>
    </source>
</evidence>
<dbReference type="SUPFAM" id="SSF55874">
    <property type="entry name" value="ATPase domain of HSP90 chaperone/DNA topoisomerase II/histidine kinase"/>
    <property type="match status" value="1"/>
</dbReference>
<evidence type="ECO:0000313" key="3">
    <source>
        <dbReference type="EMBL" id="MQY06554.1"/>
    </source>
</evidence>
<name>A0A7K0C187_9ACTN</name>
<keyword evidence="4" id="KW-1185">Reference proteome</keyword>
<keyword evidence="1" id="KW-0418">Kinase</keyword>
<dbReference type="PANTHER" id="PTHR35526:SF3">
    <property type="entry name" value="ANTI-SIGMA-F FACTOR RSBW"/>
    <property type="match status" value="1"/>
</dbReference>
<feature type="domain" description="Histidine kinase/HSP90-like ATPase" evidence="2">
    <location>
        <begin position="40"/>
        <end position="152"/>
    </location>
</feature>
<dbReference type="InterPro" id="IPR036890">
    <property type="entry name" value="HATPase_C_sf"/>
</dbReference>
<dbReference type="CDD" id="cd16936">
    <property type="entry name" value="HATPase_RsbW-like"/>
    <property type="match status" value="1"/>
</dbReference>
<dbReference type="AlphaFoldDB" id="A0A7K0C187"/>
<dbReference type="InterPro" id="IPR003594">
    <property type="entry name" value="HATPase_dom"/>
</dbReference>
<keyword evidence="1" id="KW-0723">Serine/threonine-protein kinase</keyword>
<reference evidence="3 4" key="1">
    <citation type="submission" date="2019-10" db="EMBL/GenBank/DDBJ databases">
        <title>Actinomadura rubteroloni sp. nov. and Actinomadura macrotermitis sp. nov., isolated from the gut of fungus growing-termite Macrotermes natalensis.</title>
        <authorList>
            <person name="Benndorf R."/>
            <person name="Martin K."/>
            <person name="Kuefner M."/>
            <person name="De Beer W."/>
            <person name="Kaster A.-K."/>
            <person name="Vollmers J."/>
            <person name="Poulsen M."/>
            <person name="Beemelmanns C."/>
        </authorList>
    </citation>
    <scope>NUCLEOTIDE SEQUENCE [LARGE SCALE GENOMIC DNA]</scope>
    <source>
        <strain evidence="3 4">RB68</strain>
    </source>
</reference>
<evidence type="ECO:0000256" key="1">
    <source>
        <dbReference type="ARBA" id="ARBA00022527"/>
    </source>
</evidence>
<protein>
    <recommendedName>
        <fullName evidence="2">Histidine kinase/HSP90-like ATPase domain-containing protein</fullName>
    </recommendedName>
</protein>
<proteinExistence type="predicted"/>
<comment type="caution">
    <text evidence="3">The sequence shown here is derived from an EMBL/GenBank/DDBJ whole genome shotgun (WGS) entry which is preliminary data.</text>
</comment>
<dbReference type="Pfam" id="PF13581">
    <property type="entry name" value="HATPase_c_2"/>
    <property type="match status" value="1"/>
</dbReference>
<accession>A0A7K0C187</accession>
<keyword evidence="1" id="KW-0808">Transferase</keyword>
<organism evidence="3 4">
    <name type="scientific">Actinomadura macrotermitis</name>
    <dbReference type="NCBI Taxonomy" id="2585200"/>
    <lineage>
        <taxon>Bacteria</taxon>
        <taxon>Bacillati</taxon>
        <taxon>Actinomycetota</taxon>
        <taxon>Actinomycetes</taxon>
        <taxon>Streptosporangiales</taxon>
        <taxon>Thermomonosporaceae</taxon>
        <taxon>Actinomadura</taxon>
    </lineage>
</organism>
<sequence>MRARLPTDPLERMTEHLREAAACRTPPRFSGPLLGEVDLAATPAAVRVARSYIRALVAERHPGAALDDLTLVTSEVVTNAIVHARPCPGGTILLTVAHSGGRLHVEVTDGGPGDTGPPPLPADLPDLGGRGLHLVEALTTAHGTRRNPDGTATSWFELHLGA</sequence>
<dbReference type="Proteomes" id="UP000487268">
    <property type="component" value="Unassembled WGS sequence"/>
</dbReference>
<dbReference type="PANTHER" id="PTHR35526">
    <property type="entry name" value="ANTI-SIGMA-F FACTOR RSBW-RELATED"/>
    <property type="match status" value="1"/>
</dbReference>